<organism evidence="1 2">
    <name type="scientific">Zhongshania aliphaticivorans</name>
    <dbReference type="NCBI Taxonomy" id="1470434"/>
    <lineage>
        <taxon>Bacteria</taxon>
        <taxon>Pseudomonadati</taxon>
        <taxon>Pseudomonadota</taxon>
        <taxon>Gammaproteobacteria</taxon>
        <taxon>Cellvibrionales</taxon>
        <taxon>Spongiibacteraceae</taxon>
        <taxon>Zhongshania</taxon>
    </lineage>
</organism>
<protein>
    <submittedName>
        <fullName evidence="1">Uncharacterized protein</fullName>
    </submittedName>
</protein>
<gene>
    <name evidence="1" type="ORF">AZF00_18535</name>
</gene>
<name>A0A127MAA6_9GAMM</name>
<dbReference type="EMBL" id="CP014544">
    <property type="protein sequence ID" value="AMO70177.1"/>
    <property type="molecule type" value="Genomic_DNA"/>
</dbReference>
<proteinExistence type="predicted"/>
<dbReference type="InterPro" id="IPR054257">
    <property type="entry name" value="DUF6988"/>
</dbReference>
<dbReference type="Pfam" id="PF22491">
    <property type="entry name" value="DUF6988"/>
    <property type="match status" value="1"/>
</dbReference>
<dbReference type="AlphaFoldDB" id="A0A127MAA6"/>
<accession>A0A127MAA6</accession>
<evidence type="ECO:0000313" key="1">
    <source>
        <dbReference type="EMBL" id="AMO70177.1"/>
    </source>
</evidence>
<dbReference type="KEGG" id="zal:AZF00_18535"/>
<reference evidence="1 2" key="1">
    <citation type="submission" date="2015-12" db="EMBL/GenBank/DDBJ databases">
        <authorList>
            <person name="Shamseldin A."/>
            <person name="Moawad H."/>
            <person name="Abd El-Rahim W.M."/>
            <person name="Sadowsky M.J."/>
        </authorList>
    </citation>
    <scope>NUCLEOTIDE SEQUENCE [LARGE SCALE GENOMIC DNA]</scope>
    <source>
        <strain evidence="1 2">SM2</strain>
    </source>
</reference>
<dbReference type="Proteomes" id="UP000074119">
    <property type="component" value="Chromosome"/>
</dbReference>
<sequence length="174" mass="19471">MCSVSLEHAESFKILLSLRNFTSAIGLLRLQFECLVRGIWVLYAASETELTKLTAELNEENQKIANKLPMLSEMISQLEKKAPKNAIDPILEFKQYSWKPLSSYVHGGLHAIDRHSKGYPIQILEHALKASNGVNGLTAVFASILTGQPQLTKDVYESFDKFADCFQAKNEIAL</sequence>
<dbReference type="STRING" id="1470434.AZF00_18535"/>
<evidence type="ECO:0000313" key="2">
    <source>
        <dbReference type="Proteomes" id="UP000074119"/>
    </source>
</evidence>